<feature type="signal peptide" evidence="1">
    <location>
        <begin position="1"/>
        <end position="23"/>
    </location>
</feature>
<accession>A0ABV2Y0L1</accession>
<proteinExistence type="predicted"/>
<name>A0ABV2Y0L1_9ACTN</name>
<evidence type="ECO:0000256" key="1">
    <source>
        <dbReference type="SAM" id="SignalP"/>
    </source>
</evidence>
<organism evidence="2 3">
    <name type="scientific">Streptomyces olindensis</name>
    <dbReference type="NCBI Taxonomy" id="358823"/>
    <lineage>
        <taxon>Bacteria</taxon>
        <taxon>Bacillati</taxon>
        <taxon>Actinomycetota</taxon>
        <taxon>Actinomycetes</taxon>
        <taxon>Kitasatosporales</taxon>
        <taxon>Streptomycetaceae</taxon>
        <taxon>Streptomyces</taxon>
    </lineage>
</organism>
<dbReference type="EMBL" id="JBEYBN010000041">
    <property type="protein sequence ID" value="MEU2269788.1"/>
    <property type="molecule type" value="Genomic_DNA"/>
</dbReference>
<sequence>MKKKILASLAVLGIALTASTVPAEAKTSDGWIRGYDGYGDDLDDEGMLNTYTFENSNATCFWQKILWAMGAEYDRDGSKFTYRMADGIFGPKTAQATKDLNYRIRKVSSSDATKEIFYYMGKRLVKTGGSTARGKDLYLEFRGESYTFRIKRNSEGKYTFDDRNGNHVQAGYRYRTCQ</sequence>
<keyword evidence="1" id="KW-0732">Signal</keyword>
<gene>
    <name evidence="2" type="ORF">ABZ568_25975</name>
</gene>
<evidence type="ECO:0000313" key="2">
    <source>
        <dbReference type="EMBL" id="MEU2269788.1"/>
    </source>
</evidence>
<comment type="caution">
    <text evidence="2">The sequence shown here is derived from an EMBL/GenBank/DDBJ whole genome shotgun (WGS) entry which is preliminary data.</text>
</comment>
<protein>
    <submittedName>
        <fullName evidence="2">Tat pathway signal protein</fullName>
    </submittedName>
</protein>
<dbReference type="RefSeq" id="WP_359791097.1">
    <property type="nucleotide sequence ID" value="NZ_JBEYBN010000041.1"/>
</dbReference>
<keyword evidence="3" id="KW-1185">Reference proteome</keyword>
<dbReference type="Proteomes" id="UP001550603">
    <property type="component" value="Unassembled WGS sequence"/>
</dbReference>
<feature type="chain" id="PRO_5045493765" evidence="1">
    <location>
        <begin position="24"/>
        <end position="178"/>
    </location>
</feature>
<evidence type="ECO:0000313" key="3">
    <source>
        <dbReference type="Proteomes" id="UP001550603"/>
    </source>
</evidence>
<reference evidence="2 3" key="1">
    <citation type="submission" date="2024-06" db="EMBL/GenBank/DDBJ databases">
        <title>The Natural Products Discovery Center: Release of the First 8490 Sequenced Strains for Exploring Actinobacteria Biosynthetic Diversity.</title>
        <authorList>
            <person name="Kalkreuter E."/>
            <person name="Kautsar S.A."/>
            <person name="Yang D."/>
            <person name="Bader C.D."/>
            <person name="Teijaro C.N."/>
            <person name="Fluegel L."/>
            <person name="Davis C.M."/>
            <person name="Simpson J.R."/>
            <person name="Lauterbach L."/>
            <person name="Steele A.D."/>
            <person name="Gui C."/>
            <person name="Meng S."/>
            <person name="Li G."/>
            <person name="Viehrig K."/>
            <person name="Ye F."/>
            <person name="Su P."/>
            <person name="Kiefer A.F."/>
            <person name="Nichols A."/>
            <person name="Cepeda A.J."/>
            <person name="Yan W."/>
            <person name="Fan B."/>
            <person name="Jiang Y."/>
            <person name="Adhikari A."/>
            <person name="Zheng C.-J."/>
            <person name="Schuster L."/>
            <person name="Cowan T.M."/>
            <person name="Smanski M.J."/>
            <person name="Chevrette M.G."/>
            <person name="De Carvalho L.P.S."/>
            <person name="Shen B."/>
        </authorList>
    </citation>
    <scope>NUCLEOTIDE SEQUENCE [LARGE SCALE GENOMIC DNA]</scope>
    <source>
        <strain evidence="2 3">NPDC019583</strain>
    </source>
</reference>